<name>A0A5N5CWQ1_9PEZI</name>
<sequence>MEINWYFNWTNDKSNIVTPLVNRQGIYAGNVGQVALIPRDGTVAVHNDLPGLSTDEVRLAAPDDASLVVAGLHGHVVALDPVSLKERWRTNSLPDSGGEVVSVLCAAGQIYAGCNGYVFRFDPSGPQIKEQHYLDQGSHEVRLAMNHSESILFASYNSVVLALDPETLKEKWHKEMTEAGRSVVSIVSGKDVVSGKNFVYAGCRGYVYMFDESDGNQKT</sequence>
<proteinExistence type="predicted"/>
<dbReference type="SUPFAM" id="SSF50998">
    <property type="entry name" value="Quinoprotein alcohol dehydrogenase-like"/>
    <property type="match status" value="1"/>
</dbReference>
<dbReference type="Gene3D" id="2.130.10.10">
    <property type="entry name" value="YVTN repeat-like/Quinoprotein amine dehydrogenase"/>
    <property type="match status" value="1"/>
</dbReference>
<dbReference type="InterPro" id="IPR015943">
    <property type="entry name" value="WD40/YVTN_repeat-like_dom_sf"/>
</dbReference>
<accession>A0A5N5CWQ1</accession>
<dbReference type="EMBL" id="VCHE01000173">
    <property type="protein sequence ID" value="KAB2569714.1"/>
    <property type="molecule type" value="Genomic_DNA"/>
</dbReference>
<dbReference type="Proteomes" id="UP000325902">
    <property type="component" value="Unassembled WGS sequence"/>
</dbReference>
<dbReference type="Pfam" id="PF13360">
    <property type="entry name" value="PQQ_2"/>
    <property type="match status" value="1"/>
</dbReference>
<dbReference type="AlphaFoldDB" id="A0A5N5CWQ1"/>
<feature type="domain" description="Pyrrolo-quinoline quinone repeat" evidence="1">
    <location>
        <begin position="35"/>
        <end position="217"/>
    </location>
</feature>
<reference evidence="2 3" key="1">
    <citation type="journal article" date="2019" name="Sci. Rep.">
        <title>A multi-omics analysis of the grapevine pathogen Lasiodiplodia theobromae reveals that temperature affects the expression of virulence- and pathogenicity-related genes.</title>
        <authorList>
            <person name="Felix C."/>
            <person name="Meneses R."/>
            <person name="Goncalves M.F.M."/>
            <person name="Tilleman L."/>
            <person name="Duarte A.S."/>
            <person name="Jorrin-Novo J.V."/>
            <person name="Van de Peer Y."/>
            <person name="Deforce D."/>
            <person name="Van Nieuwerburgh F."/>
            <person name="Esteves A.C."/>
            <person name="Alves A."/>
        </authorList>
    </citation>
    <scope>NUCLEOTIDE SEQUENCE [LARGE SCALE GENOMIC DNA]</scope>
    <source>
        <strain evidence="2 3">LA-SOL3</strain>
    </source>
</reference>
<protein>
    <recommendedName>
        <fullName evidence="1">Pyrrolo-quinoline quinone repeat domain-containing protein</fullName>
    </recommendedName>
</protein>
<evidence type="ECO:0000313" key="3">
    <source>
        <dbReference type="Proteomes" id="UP000325902"/>
    </source>
</evidence>
<evidence type="ECO:0000259" key="1">
    <source>
        <dbReference type="Pfam" id="PF13360"/>
    </source>
</evidence>
<keyword evidence="3" id="KW-1185">Reference proteome</keyword>
<evidence type="ECO:0000313" key="2">
    <source>
        <dbReference type="EMBL" id="KAB2569714.1"/>
    </source>
</evidence>
<comment type="caution">
    <text evidence="2">The sequence shown here is derived from an EMBL/GenBank/DDBJ whole genome shotgun (WGS) entry which is preliminary data.</text>
</comment>
<dbReference type="InterPro" id="IPR002372">
    <property type="entry name" value="PQQ_rpt_dom"/>
</dbReference>
<organism evidence="2 3">
    <name type="scientific">Lasiodiplodia theobromae</name>
    <dbReference type="NCBI Taxonomy" id="45133"/>
    <lineage>
        <taxon>Eukaryota</taxon>
        <taxon>Fungi</taxon>
        <taxon>Dikarya</taxon>
        <taxon>Ascomycota</taxon>
        <taxon>Pezizomycotina</taxon>
        <taxon>Dothideomycetes</taxon>
        <taxon>Dothideomycetes incertae sedis</taxon>
        <taxon>Botryosphaeriales</taxon>
        <taxon>Botryosphaeriaceae</taxon>
        <taxon>Lasiodiplodia</taxon>
    </lineage>
</organism>
<dbReference type="OrthoDB" id="5336044at2759"/>
<dbReference type="InterPro" id="IPR011047">
    <property type="entry name" value="Quinoprotein_ADH-like_sf"/>
</dbReference>
<gene>
    <name evidence="2" type="ORF">DBV05_g11613</name>
</gene>